<dbReference type="Proteomes" id="UP000178656">
    <property type="component" value="Unassembled WGS sequence"/>
</dbReference>
<dbReference type="AlphaFoldDB" id="A0A1F5T5N6"/>
<dbReference type="Pfam" id="PF13439">
    <property type="entry name" value="Glyco_transf_4"/>
    <property type="match status" value="1"/>
</dbReference>
<protein>
    <recommendedName>
        <fullName evidence="1">Glycosyltransferase subfamily 4-like N-terminal domain-containing protein</fullName>
    </recommendedName>
</protein>
<organism evidence="2 3">
    <name type="scientific">Candidatus Falkowbacteria bacterium RIFOXYC2_FULL_48_21</name>
    <dbReference type="NCBI Taxonomy" id="1798005"/>
    <lineage>
        <taxon>Bacteria</taxon>
        <taxon>Candidatus Falkowiibacteriota</taxon>
    </lineage>
</organism>
<dbReference type="Pfam" id="PF13692">
    <property type="entry name" value="Glyco_trans_1_4"/>
    <property type="match status" value="1"/>
</dbReference>
<accession>A0A1F5T5N6</accession>
<dbReference type="GO" id="GO:0016757">
    <property type="term" value="F:glycosyltransferase activity"/>
    <property type="evidence" value="ECO:0007669"/>
    <property type="project" value="TreeGrafter"/>
</dbReference>
<dbReference type="InterPro" id="IPR050194">
    <property type="entry name" value="Glycosyltransferase_grp1"/>
</dbReference>
<dbReference type="InterPro" id="IPR028098">
    <property type="entry name" value="Glyco_trans_4-like_N"/>
</dbReference>
<comment type="caution">
    <text evidence="2">The sequence shown here is derived from an EMBL/GenBank/DDBJ whole genome shotgun (WGS) entry which is preliminary data.</text>
</comment>
<sequence length="385" mass="43093">MKICVVSNLYESHERGGAERVAKIMVEGFINAGHDVVVITTRPEVGLAVEQKEKVKIYRFRPLNLFYYLDLVKHGAMARIVWHFLDVFNWSSALRVRNILQKEMPDLVVTHNLKGVGYCLPLVIRGLKIKHIHVLHDVQLAVPSGLIIKGKEDDFLVGGFAARMYARACRALFRSPDVVVSPSLWLMKFYEDRGFFAASTRKIIPNPLPTVESLPPVKSQKQNCYLFVGQMEKHKGIEWLIDFWRTNKMTGELLVVGDGSFWPVNVPLNVKLLGKQGGDKLNTFFAQSDFLIVPSLCYENSPTVIPLAYANATPVIVAKIGGAGELVEQNKTGFLFEAGDVESLRGALEKAGALTAEVYQKMSENCLAQAQKFSVREYVDKLILP</sequence>
<feature type="domain" description="Glycosyltransferase subfamily 4-like N-terminal" evidence="1">
    <location>
        <begin position="16"/>
        <end position="209"/>
    </location>
</feature>
<name>A0A1F5T5N6_9BACT</name>
<evidence type="ECO:0000259" key="1">
    <source>
        <dbReference type="Pfam" id="PF13439"/>
    </source>
</evidence>
<reference evidence="2 3" key="1">
    <citation type="journal article" date="2016" name="Nat. Commun.">
        <title>Thousands of microbial genomes shed light on interconnected biogeochemical processes in an aquifer system.</title>
        <authorList>
            <person name="Anantharaman K."/>
            <person name="Brown C.T."/>
            <person name="Hug L.A."/>
            <person name="Sharon I."/>
            <person name="Castelle C.J."/>
            <person name="Probst A.J."/>
            <person name="Thomas B.C."/>
            <person name="Singh A."/>
            <person name="Wilkins M.J."/>
            <person name="Karaoz U."/>
            <person name="Brodie E.L."/>
            <person name="Williams K.H."/>
            <person name="Hubbard S.S."/>
            <person name="Banfield J.F."/>
        </authorList>
    </citation>
    <scope>NUCLEOTIDE SEQUENCE [LARGE SCALE GENOMIC DNA]</scope>
</reference>
<dbReference type="PANTHER" id="PTHR45947:SF13">
    <property type="entry name" value="TRANSFERASE"/>
    <property type="match status" value="1"/>
</dbReference>
<gene>
    <name evidence="2" type="ORF">A2482_00635</name>
</gene>
<dbReference type="Gene3D" id="3.40.50.2000">
    <property type="entry name" value="Glycogen Phosphorylase B"/>
    <property type="match status" value="2"/>
</dbReference>
<evidence type="ECO:0000313" key="3">
    <source>
        <dbReference type="Proteomes" id="UP000178656"/>
    </source>
</evidence>
<evidence type="ECO:0000313" key="2">
    <source>
        <dbReference type="EMBL" id="OGF34285.1"/>
    </source>
</evidence>
<dbReference type="EMBL" id="MFGM01000074">
    <property type="protein sequence ID" value="OGF34285.1"/>
    <property type="molecule type" value="Genomic_DNA"/>
</dbReference>
<dbReference type="PANTHER" id="PTHR45947">
    <property type="entry name" value="SULFOQUINOVOSYL TRANSFERASE SQD2"/>
    <property type="match status" value="1"/>
</dbReference>
<dbReference type="SUPFAM" id="SSF53756">
    <property type="entry name" value="UDP-Glycosyltransferase/glycogen phosphorylase"/>
    <property type="match status" value="1"/>
</dbReference>
<proteinExistence type="predicted"/>